<sequence>MNPAQCLKDLESCGIATSNNLRQLLTTCQDPVEAIKQFQTENSIQLSSLKPVMKLLDLHGVRRSEYYEMLHNDLTDKVLAKLKSLGEKRTPGNVLKLEQQLEKSFKLYRVEAIRPIVLETLRLLPKVADRYLKLIVCDKEFYNLCSVTVRQQIWVKNEDLFLEAVNPVIQSYLDEKQTILLSVDRSVTNFFTCDTTKSRRQWQQIQGGVVTMIGEQEVLYKRLMDVIRAGYLSTGCVHYCSLRLELLMTIHDLNVDYAVKLDDCHDFAWCLDACLMQKHLDAQQTSKLKTLLAETSRKSNTKVITDLGMIANDPHVIHFLCSMVVKVLKDIASSGAYLPRDHLPLQLLLKLLSLGAWYSTFLAIRSQAQ</sequence>
<dbReference type="WBParaSite" id="jg19807">
    <property type="protein sequence ID" value="jg19807"/>
    <property type="gene ID" value="jg19807"/>
</dbReference>
<dbReference type="Pfam" id="PF06209">
    <property type="entry name" value="COBRA1"/>
    <property type="match status" value="1"/>
</dbReference>
<reference evidence="2" key="1">
    <citation type="submission" date="2022-11" db="UniProtKB">
        <authorList>
            <consortium name="WormBaseParasite"/>
        </authorList>
    </citation>
    <scope>IDENTIFICATION</scope>
</reference>
<organism evidence="1 2">
    <name type="scientific">Ditylenchus dipsaci</name>
    <dbReference type="NCBI Taxonomy" id="166011"/>
    <lineage>
        <taxon>Eukaryota</taxon>
        <taxon>Metazoa</taxon>
        <taxon>Ecdysozoa</taxon>
        <taxon>Nematoda</taxon>
        <taxon>Chromadorea</taxon>
        <taxon>Rhabditida</taxon>
        <taxon>Tylenchina</taxon>
        <taxon>Tylenchomorpha</taxon>
        <taxon>Sphaerularioidea</taxon>
        <taxon>Anguinidae</taxon>
        <taxon>Anguininae</taxon>
        <taxon>Ditylenchus</taxon>
    </lineage>
</organism>
<dbReference type="InterPro" id="IPR010405">
    <property type="entry name" value="COBRA1"/>
</dbReference>
<protein>
    <submittedName>
        <fullName evidence="2">Negative elongation factor B</fullName>
    </submittedName>
</protein>
<evidence type="ECO:0000313" key="1">
    <source>
        <dbReference type="Proteomes" id="UP000887574"/>
    </source>
</evidence>
<accession>A0A915DIE9</accession>
<dbReference type="GO" id="GO:0032021">
    <property type="term" value="C:NELF complex"/>
    <property type="evidence" value="ECO:0007669"/>
    <property type="project" value="TreeGrafter"/>
</dbReference>
<name>A0A915DIE9_9BILA</name>
<dbReference type="PANTHER" id="PTHR13503:SF3">
    <property type="entry name" value="NEGATIVE ELONGATION FACTOR B"/>
    <property type="match status" value="1"/>
</dbReference>
<keyword evidence="1" id="KW-1185">Reference proteome</keyword>
<dbReference type="PANTHER" id="PTHR13503">
    <property type="entry name" value="NEGATIVE ELONGATION FACTOR COMPLEX MEMBER B"/>
    <property type="match status" value="1"/>
</dbReference>
<dbReference type="GO" id="GO:0034244">
    <property type="term" value="P:negative regulation of transcription elongation by RNA polymerase II"/>
    <property type="evidence" value="ECO:0007669"/>
    <property type="project" value="TreeGrafter"/>
</dbReference>
<dbReference type="AlphaFoldDB" id="A0A915DIE9"/>
<dbReference type="Proteomes" id="UP000887574">
    <property type="component" value="Unplaced"/>
</dbReference>
<proteinExistence type="predicted"/>
<evidence type="ECO:0000313" key="2">
    <source>
        <dbReference type="WBParaSite" id="jg19807"/>
    </source>
</evidence>